<evidence type="ECO:0000313" key="2">
    <source>
        <dbReference type="EMBL" id="CAK7947698.1"/>
    </source>
</evidence>
<accession>A0AAV1VNA2</accession>
<feature type="region of interest" description="Disordered" evidence="1">
    <location>
        <begin position="52"/>
        <end position="75"/>
    </location>
</feature>
<name>A0AAV1VNA2_9STRA</name>
<feature type="compositionally biased region" description="Basic and acidic residues" evidence="1">
    <location>
        <begin position="58"/>
        <end position="73"/>
    </location>
</feature>
<gene>
    <name evidence="2" type="ORF">PM001_LOCUS32848</name>
</gene>
<dbReference type="Proteomes" id="UP001162060">
    <property type="component" value="Unassembled WGS sequence"/>
</dbReference>
<evidence type="ECO:0000313" key="3">
    <source>
        <dbReference type="Proteomes" id="UP001162060"/>
    </source>
</evidence>
<dbReference type="AlphaFoldDB" id="A0AAV1VNA2"/>
<dbReference type="EMBL" id="CAKLBY020000380">
    <property type="protein sequence ID" value="CAK7947698.1"/>
    <property type="molecule type" value="Genomic_DNA"/>
</dbReference>
<protein>
    <submittedName>
        <fullName evidence="2">Uncharacterized protein</fullName>
    </submittedName>
</protein>
<evidence type="ECO:0000256" key="1">
    <source>
        <dbReference type="SAM" id="MobiDB-lite"/>
    </source>
</evidence>
<proteinExistence type="predicted"/>
<organism evidence="2 3">
    <name type="scientific">Peronospora matthiolae</name>
    <dbReference type="NCBI Taxonomy" id="2874970"/>
    <lineage>
        <taxon>Eukaryota</taxon>
        <taxon>Sar</taxon>
        <taxon>Stramenopiles</taxon>
        <taxon>Oomycota</taxon>
        <taxon>Peronosporomycetes</taxon>
        <taxon>Peronosporales</taxon>
        <taxon>Peronosporaceae</taxon>
        <taxon>Peronospora</taxon>
    </lineage>
</organism>
<comment type="caution">
    <text evidence="2">The sequence shown here is derived from an EMBL/GenBank/DDBJ whole genome shotgun (WGS) entry which is preliminary data.</text>
</comment>
<reference evidence="2" key="1">
    <citation type="submission" date="2024-01" db="EMBL/GenBank/DDBJ databases">
        <authorList>
            <person name="Webb A."/>
        </authorList>
    </citation>
    <scope>NUCLEOTIDE SEQUENCE</scope>
    <source>
        <strain evidence="2">Pm1</strain>
    </source>
</reference>
<sequence length="223" mass="23555">MLTDPSDLLDASQTISTFKTRGLAGGADSLGSEDDLDLGGVNGIMAGIDPVEGGTLLDDPRRRNEERDPDKAARISSSEYSNGFVSKSYGAPAGSFWTRLFPVWEVDRFLPAVPLVVGVRADPDVAVNPFEPIDLEGRIETRVIPSDPEDLADSTGSADRGDSLADLALEVSTDSVPACVRFAVRGRLIGRPGSVDLDRLPVGTVAEAVDCTIGGRRSDPEAN</sequence>